<keyword evidence="3" id="KW-1185">Reference proteome</keyword>
<dbReference type="EMBL" id="GG686094">
    <property type="protein sequence ID" value="EEQ98995.1"/>
    <property type="molecule type" value="Genomic_DNA"/>
</dbReference>
<proteinExistence type="predicted"/>
<reference evidence="2 3" key="1">
    <citation type="submission" date="2008-07" db="EMBL/GenBank/DDBJ databases">
        <authorList>
            <person name="El-Sayed N."/>
            <person name="Caler E."/>
            <person name="Inman J."/>
            <person name="Amedeo P."/>
            <person name="Hass B."/>
            <person name="Wortman J."/>
        </authorList>
    </citation>
    <scope>NUCLEOTIDE SEQUENCE [LARGE SCALE GENOMIC DNA]</scope>
    <source>
        <strain evidence="3">ATCC 50983 / TXsc</strain>
    </source>
</reference>
<dbReference type="InParanoid" id="C5LW58"/>
<keyword evidence="1" id="KW-1133">Transmembrane helix</keyword>
<dbReference type="AlphaFoldDB" id="C5LW58"/>
<name>C5LW58_PERM5</name>
<organism evidence="3">
    <name type="scientific">Perkinsus marinus (strain ATCC 50983 / TXsc)</name>
    <dbReference type="NCBI Taxonomy" id="423536"/>
    <lineage>
        <taxon>Eukaryota</taxon>
        <taxon>Sar</taxon>
        <taxon>Alveolata</taxon>
        <taxon>Perkinsozoa</taxon>
        <taxon>Perkinsea</taxon>
        <taxon>Perkinsida</taxon>
        <taxon>Perkinsidae</taxon>
        <taxon>Perkinsus</taxon>
    </lineage>
</organism>
<gene>
    <name evidence="2" type="ORF">Pmar_PMAR012003</name>
</gene>
<dbReference type="RefSeq" id="XP_002766278.1">
    <property type="nucleotide sequence ID" value="XM_002766232.1"/>
</dbReference>
<feature type="transmembrane region" description="Helical" evidence="1">
    <location>
        <begin position="43"/>
        <end position="63"/>
    </location>
</feature>
<evidence type="ECO:0000256" key="1">
    <source>
        <dbReference type="SAM" id="Phobius"/>
    </source>
</evidence>
<keyword evidence="1" id="KW-0812">Transmembrane</keyword>
<sequence>MNANNNADEDGASRVWRTNAGNYYHVLDLVITDPEVTLRARKVIRATFLIFVTLIARTALLLADGQPLMQTLVGIAFVAVSNADEFILFADADSRIACNGTFDICVGGYIYERMHGYKLFIKLASGDEVTICATAAVDLKVSNLAPAINQHFKYPRETCF</sequence>
<dbReference type="Proteomes" id="UP000007800">
    <property type="component" value="Unassembled WGS sequence"/>
</dbReference>
<evidence type="ECO:0000313" key="2">
    <source>
        <dbReference type="EMBL" id="EEQ98995.1"/>
    </source>
</evidence>
<evidence type="ECO:0000313" key="3">
    <source>
        <dbReference type="Proteomes" id="UP000007800"/>
    </source>
</evidence>
<dbReference type="GeneID" id="9044146"/>
<accession>C5LW58</accession>
<protein>
    <submittedName>
        <fullName evidence="2">Uncharacterized protein</fullName>
    </submittedName>
</protein>
<keyword evidence="1" id="KW-0472">Membrane</keyword>